<keyword evidence="5 7" id="KW-0326">Glycosidase</keyword>
<dbReference type="InterPro" id="IPR001579">
    <property type="entry name" value="Glyco_hydro_18_chit_AS"/>
</dbReference>
<gene>
    <name evidence="11" type="ORF">GOMPHAMPRED_000154</name>
</gene>
<dbReference type="GO" id="GO:0000272">
    <property type="term" value="P:polysaccharide catabolic process"/>
    <property type="evidence" value="ECO:0007669"/>
    <property type="project" value="UniProtKB-KW"/>
</dbReference>
<evidence type="ECO:0000256" key="3">
    <source>
        <dbReference type="ARBA" id="ARBA00023024"/>
    </source>
</evidence>
<keyword evidence="12" id="KW-1185">Reference proteome</keyword>
<dbReference type="InterPro" id="IPR054861">
    <property type="entry name" value="Endoglyc_H"/>
</dbReference>
<evidence type="ECO:0000256" key="9">
    <source>
        <dbReference type="SAM" id="SignalP"/>
    </source>
</evidence>
<proteinExistence type="inferred from homology"/>
<dbReference type="Proteomes" id="UP000664169">
    <property type="component" value="Unassembled WGS sequence"/>
</dbReference>
<evidence type="ECO:0000313" key="11">
    <source>
        <dbReference type="EMBL" id="CAF9903251.1"/>
    </source>
</evidence>
<accession>A0A8H3EA59</accession>
<sequence>MKFFTTSALVATIYSLTALAKSGPTTIAYVEVNNYNVSNVGSYSLQDGSNIFDIAIIFAANINYNGQKAVPFNNPQVQATLNNAATQIRPLQAKGIKVLLSYLGNHQGVGISNFQSLAAAQDFANQVAGVVNQYGLDGVDLDDEYADYGTNGQPNANAQSISWVIQALRQALPNKLVTFYYYGTASNYLAHASPSVGSMLSYSWNGVYSQYIVPNVPGLGKSQLSPAAVDFGSTSSATAASLATKTKNNGYGVFMTYNLASTDESAYISSFTKVLYGQTAHHN</sequence>
<comment type="catalytic activity">
    <reaction evidence="1">
        <text>Random endo-hydrolysis of N-acetyl-beta-D-glucosaminide (1-&gt;4)-beta-linkages in chitin and chitodextrins.</text>
        <dbReference type="EC" id="3.2.1.14"/>
    </reaction>
</comment>
<evidence type="ECO:0000256" key="2">
    <source>
        <dbReference type="ARBA" id="ARBA00022801"/>
    </source>
</evidence>
<dbReference type="GO" id="GO:0008843">
    <property type="term" value="F:endochitinase activity"/>
    <property type="evidence" value="ECO:0007669"/>
    <property type="project" value="UniProtKB-EC"/>
</dbReference>
<evidence type="ECO:0000313" key="12">
    <source>
        <dbReference type="Proteomes" id="UP000664169"/>
    </source>
</evidence>
<dbReference type="InterPro" id="IPR017853">
    <property type="entry name" value="GH"/>
</dbReference>
<protein>
    <recommendedName>
        <fullName evidence="10">GH18 domain-containing protein</fullName>
    </recommendedName>
</protein>
<dbReference type="GO" id="GO:0006032">
    <property type="term" value="P:chitin catabolic process"/>
    <property type="evidence" value="ECO:0007669"/>
    <property type="project" value="UniProtKB-KW"/>
</dbReference>
<feature type="domain" description="GH18" evidence="10">
    <location>
        <begin position="24"/>
        <end position="278"/>
    </location>
</feature>
<feature type="chain" id="PRO_5034962776" description="GH18 domain-containing protein" evidence="9">
    <location>
        <begin position="21"/>
        <end position="283"/>
    </location>
</feature>
<evidence type="ECO:0000259" key="10">
    <source>
        <dbReference type="PROSITE" id="PS51910"/>
    </source>
</evidence>
<comment type="caution">
    <text evidence="11">The sequence shown here is derived from an EMBL/GenBank/DDBJ whole genome shotgun (WGS) entry which is preliminary data.</text>
</comment>
<dbReference type="EMBL" id="CAJPDQ010000001">
    <property type="protein sequence ID" value="CAF9903251.1"/>
    <property type="molecule type" value="Genomic_DNA"/>
</dbReference>
<keyword evidence="6" id="KW-0624">Polysaccharide degradation</keyword>
<evidence type="ECO:0000256" key="7">
    <source>
        <dbReference type="RuleBase" id="RU000489"/>
    </source>
</evidence>
<dbReference type="InterPro" id="IPR001223">
    <property type="entry name" value="Glyco_hydro18_cat"/>
</dbReference>
<name>A0A8H3EA59_9LECA</name>
<dbReference type="OrthoDB" id="73875at2759"/>
<dbReference type="SUPFAM" id="SSF51445">
    <property type="entry name" value="(Trans)glycosidases"/>
    <property type="match status" value="1"/>
</dbReference>
<dbReference type="Pfam" id="PF00704">
    <property type="entry name" value="Glyco_hydro_18"/>
    <property type="match status" value="1"/>
</dbReference>
<reference evidence="11" key="1">
    <citation type="submission" date="2021-03" db="EMBL/GenBank/DDBJ databases">
        <authorList>
            <person name="Tagirdzhanova G."/>
        </authorList>
    </citation>
    <scope>NUCLEOTIDE SEQUENCE</scope>
</reference>
<evidence type="ECO:0000256" key="1">
    <source>
        <dbReference type="ARBA" id="ARBA00000822"/>
    </source>
</evidence>
<keyword evidence="4" id="KW-0119">Carbohydrate metabolism</keyword>
<evidence type="ECO:0000256" key="6">
    <source>
        <dbReference type="ARBA" id="ARBA00023326"/>
    </source>
</evidence>
<evidence type="ECO:0000256" key="5">
    <source>
        <dbReference type="ARBA" id="ARBA00023295"/>
    </source>
</evidence>
<keyword evidence="3" id="KW-0146">Chitin degradation</keyword>
<evidence type="ECO:0000256" key="4">
    <source>
        <dbReference type="ARBA" id="ARBA00023277"/>
    </source>
</evidence>
<dbReference type="NCBIfam" id="NF045482">
    <property type="entry name" value="Endoglyc_H"/>
    <property type="match status" value="1"/>
</dbReference>
<evidence type="ECO:0000256" key="8">
    <source>
        <dbReference type="RuleBase" id="RU004453"/>
    </source>
</evidence>
<dbReference type="AlphaFoldDB" id="A0A8H3EA59"/>
<comment type="similarity">
    <text evidence="8">Belongs to the glycosyl hydrolase 18 family.</text>
</comment>
<feature type="signal peptide" evidence="9">
    <location>
        <begin position="1"/>
        <end position="20"/>
    </location>
</feature>
<keyword evidence="9" id="KW-0732">Signal</keyword>
<organism evidence="11 12">
    <name type="scientific">Gomphillus americanus</name>
    <dbReference type="NCBI Taxonomy" id="1940652"/>
    <lineage>
        <taxon>Eukaryota</taxon>
        <taxon>Fungi</taxon>
        <taxon>Dikarya</taxon>
        <taxon>Ascomycota</taxon>
        <taxon>Pezizomycotina</taxon>
        <taxon>Lecanoromycetes</taxon>
        <taxon>OSLEUM clade</taxon>
        <taxon>Ostropomycetidae</taxon>
        <taxon>Ostropales</taxon>
        <taxon>Graphidaceae</taxon>
        <taxon>Gomphilloideae</taxon>
        <taxon>Gomphillus</taxon>
    </lineage>
</organism>
<dbReference type="Gene3D" id="3.20.20.80">
    <property type="entry name" value="Glycosidases"/>
    <property type="match status" value="1"/>
</dbReference>
<dbReference type="PROSITE" id="PS01095">
    <property type="entry name" value="GH18_1"/>
    <property type="match status" value="1"/>
</dbReference>
<dbReference type="PROSITE" id="PS51910">
    <property type="entry name" value="GH18_2"/>
    <property type="match status" value="1"/>
</dbReference>
<keyword evidence="2 7" id="KW-0378">Hydrolase</keyword>